<dbReference type="AlphaFoldDB" id="A0A0C3QHP3"/>
<evidence type="ECO:0000313" key="2">
    <source>
        <dbReference type="Proteomes" id="UP000054248"/>
    </source>
</evidence>
<accession>A0A0C3QHP3</accession>
<dbReference type="Proteomes" id="UP000054248">
    <property type="component" value="Unassembled WGS sequence"/>
</dbReference>
<name>A0A0C3QHP3_9AGAM</name>
<evidence type="ECO:0000313" key="1">
    <source>
        <dbReference type="EMBL" id="KIO26166.1"/>
    </source>
</evidence>
<keyword evidence="2" id="KW-1185">Reference proteome</keyword>
<proteinExistence type="predicted"/>
<protein>
    <submittedName>
        <fullName evidence="1">Uncharacterized protein</fullName>
    </submittedName>
</protein>
<reference evidence="2" key="2">
    <citation type="submission" date="2015-01" db="EMBL/GenBank/DDBJ databases">
        <title>Evolutionary Origins and Diversification of the Mycorrhizal Mutualists.</title>
        <authorList>
            <consortium name="DOE Joint Genome Institute"/>
            <consortium name="Mycorrhizal Genomics Consortium"/>
            <person name="Kohler A."/>
            <person name="Kuo A."/>
            <person name="Nagy L.G."/>
            <person name="Floudas D."/>
            <person name="Copeland A."/>
            <person name="Barry K.W."/>
            <person name="Cichocki N."/>
            <person name="Veneault-Fourrey C."/>
            <person name="LaButti K."/>
            <person name="Lindquist E.A."/>
            <person name="Lipzen A."/>
            <person name="Lundell T."/>
            <person name="Morin E."/>
            <person name="Murat C."/>
            <person name="Riley R."/>
            <person name="Ohm R."/>
            <person name="Sun H."/>
            <person name="Tunlid A."/>
            <person name="Henrissat B."/>
            <person name="Grigoriev I.V."/>
            <person name="Hibbett D.S."/>
            <person name="Martin F."/>
        </authorList>
    </citation>
    <scope>NUCLEOTIDE SEQUENCE [LARGE SCALE GENOMIC DNA]</scope>
    <source>
        <strain evidence="2">MUT 4182</strain>
    </source>
</reference>
<organism evidence="1 2">
    <name type="scientific">Tulasnella calospora MUT 4182</name>
    <dbReference type="NCBI Taxonomy" id="1051891"/>
    <lineage>
        <taxon>Eukaryota</taxon>
        <taxon>Fungi</taxon>
        <taxon>Dikarya</taxon>
        <taxon>Basidiomycota</taxon>
        <taxon>Agaricomycotina</taxon>
        <taxon>Agaricomycetes</taxon>
        <taxon>Cantharellales</taxon>
        <taxon>Tulasnellaceae</taxon>
        <taxon>Tulasnella</taxon>
    </lineage>
</organism>
<dbReference type="HOGENOM" id="CLU_045873_0_0_1"/>
<sequence>MPCALGGYASLSVCINRGPTVLGIGKHLTNSYIKAVESLDQVLQDLDELEASIGPEASAKLRAAYDAAGGEQFLQDSTQLQWLSRKDLFARMQDMSTSSTTLSTAAAGEKSVAHLNLICKALKLEALQAKLCLRAHDLGKLPNPTPTLRERLKALMNQVAAGLQAHNNLLREVAPQLEHLIRTPVSPGKDEILLPSRLSSEEILHYDLASLLATEMRLRICHAYDLIHELRKVLGMQGFWTRHVNAQHSSQTSTTKGQSNLQASKARVHEVAQAYRICYEWLAKKSLHTAEKFGLRPLLNPDLVLLITDLPGDSVEDDALEGELSESDDMEPDAQATAFNTLEELIEDWRNEFVRLDFVHTLAATERWTEEVRILTREMVATCRSLRNSTLVWSQRADERVSGSAGISEADWFSTGPEVRGYVAYASRQYDLYARLTTDVMQACSDAVGEVAWKDIWLSPHEKDLMPGADLLT</sequence>
<gene>
    <name evidence="1" type="ORF">M407DRAFT_24500</name>
</gene>
<dbReference type="OrthoDB" id="3253724at2759"/>
<reference evidence="1 2" key="1">
    <citation type="submission" date="2014-04" db="EMBL/GenBank/DDBJ databases">
        <authorList>
            <consortium name="DOE Joint Genome Institute"/>
            <person name="Kuo A."/>
            <person name="Girlanda M."/>
            <person name="Perotto S."/>
            <person name="Kohler A."/>
            <person name="Nagy L.G."/>
            <person name="Floudas D."/>
            <person name="Copeland A."/>
            <person name="Barry K.W."/>
            <person name="Cichocki N."/>
            <person name="Veneault-Fourrey C."/>
            <person name="LaButti K."/>
            <person name="Lindquist E.A."/>
            <person name="Lipzen A."/>
            <person name="Lundell T."/>
            <person name="Morin E."/>
            <person name="Murat C."/>
            <person name="Sun H."/>
            <person name="Tunlid A."/>
            <person name="Henrissat B."/>
            <person name="Grigoriev I.V."/>
            <person name="Hibbett D.S."/>
            <person name="Martin F."/>
            <person name="Nordberg H.P."/>
            <person name="Cantor M.N."/>
            <person name="Hua S.X."/>
        </authorList>
    </citation>
    <scope>NUCLEOTIDE SEQUENCE [LARGE SCALE GENOMIC DNA]</scope>
    <source>
        <strain evidence="1 2">MUT 4182</strain>
    </source>
</reference>
<dbReference type="EMBL" id="KN823028">
    <property type="protein sequence ID" value="KIO26166.1"/>
    <property type="molecule type" value="Genomic_DNA"/>
</dbReference>